<feature type="compositionally biased region" description="Basic residues" evidence="1">
    <location>
        <begin position="518"/>
        <end position="530"/>
    </location>
</feature>
<organism evidence="2 3">
    <name type="scientific">Thelonectria olida</name>
    <dbReference type="NCBI Taxonomy" id="1576542"/>
    <lineage>
        <taxon>Eukaryota</taxon>
        <taxon>Fungi</taxon>
        <taxon>Dikarya</taxon>
        <taxon>Ascomycota</taxon>
        <taxon>Pezizomycotina</taxon>
        <taxon>Sordariomycetes</taxon>
        <taxon>Hypocreomycetidae</taxon>
        <taxon>Hypocreales</taxon>
        <taxon>Nectriaceae</taxon>
        <taxon>Thelonectria</taxon>
    </lineage>
</organism>
<sequence length="666" mass="72081">MPGPPTPVSSCPLRRWEIREGISTRVYHSSRPRSIFTLTIEGERPVDSGTGTLIFLIHLGPRQLISVRLHDLLKHYSGSVNVVNVEQERLEICINIPGQNRAVVAELEEKRDFNVAVYMLKKSNLPISDSIPVAFSTLTIAPSPSMPLDFQTASTFGPRLSSITPLPQIFTPNTPHNFGHPQQTSFTDLLNSPLSLTNADNTLSPHFQAPQRLHSLPTYASASTSSPFASDAITQQLNPYHIFLGPSQAHTPPIGSPLKQSFCPGGSAGLSQPSIPCVESNPQTNWAHTHHNTSHSSLSHPASATTAEIPRLEDVTHMHPNSERETDQGATKITQTVSVDMEPLHGSSANDFRGLMPRPRKLPFVPHPTRAVSAKETALKTSTRTPEKITRTGKNRAKKSTQAPPTAVPANVAARSSSRVSPKATPIKISTRASIGKNRSNTSPRAAAKETSTWVSSRASPKVALATASAPVHPKATPIRTSTRASTASTPTTILTPASTRATPTTRASARALAKPKPVSKAKRPPRGSRSKQPVPSKVTKSSIESPSVEEPQSKFTTRATGQMLSTTTSPSGVPILCNGSIAHTLSPLRCPVNQSVTVLLTNLEALQEVNQLTSKHFDQYSLDVTNGSDEINSAEFYLDRILHTRREFWLRKLEEASFSEGSILR</sequence>
<feature type="compositionally biased region" description="Low complexity" evidence="1">
    <location>
        <begin position="476"/>
        <end position="513"/>
    </location>
</feature>
<evidence type="ECO:0000256" key="1">
    <source>
        <dbReference type="SAM" id="MobiDB-lite"/>
    </source>
</evidence>
<dbReference type="OrthoDB" id="5142910at2759"/>
<gene>
    <name evidence="2" type="ORF">B0T10DRAFT_542990</name>
</gene>
<keyword evidence="3" id="KW-1185">Reference proteome</keyword>
<dbReference type="EMBL" id="JAGPYM010000001">
    <property type="protein sequence ID" value="KAH6900738.1"/>
    <property type="molecule type" value="Genomic_DNA"/>
</dbReference>
<feature type="compositionally biased region" description="Polar residues" evidence="1">
    <location>
        <begin position="531"/>
        <end position="546"/>
    </location>
</feature>
<name>A0A9P9AY11_9HYPO</name>
<evidence type="ECO:0000313" key="2">
    <source>
        <dbReference type="EMBL" id="KAH6900738.1"/>
    </source>
</evidence>
<proteinExistence type="predicted"/>
<dbReference type="Proteomes" id="UP000777438">
    <property type="component" value="Unassembled WGS sequence"/>
</dbReference>
<accession>A0A9P9AY11</accession>
<feature type="compositionally biased region" description="Low complexity" evidence="1">
    <location>
        <begin position="403"/>
        <end position="422"/>
    </location>
</feature>
<feature type="region of interest" description="Disordered" evidence="1">
    <location>
        <begin position="363"/>
        <end position="569"/>
    </location>
</feature>
<dbReference type="AlphaFoldDB" id="A0A9P9AY11"/>
<feature type="compositionally biased region" description="Polar residues" evidence="1">
    <location>
        <begin position="554"/>
        <end position="569"/>
    </location>
</feature>
<protein>
    <submittedName>
        <fullName evidence="2">Uncharacterized protein</fullName>
    </submittedName>
</protein>
<reference evidence="2 3" key="1">
    <citation type="journal article" date="2021" name="Nat. Commun.">
        <title>Genetic determinants of endophytism in the Arabidopsis root mycobiome.</title>
        <authorList>
            <person name="Mesny F."/>
            <person name="Miyauchi S."/>
            <person name="Thiergart T."/>
            <person name="Pickel B."/>
            <person name="Atanasova L."/>
            <person name="Karlsson M."/>
            <person name="Huettel B."/>
            <person name="Barry K.W."/>
            <person name="Haridas S."/>
            <person name="Chen C."/>
            <person name="Bauer D."/>
            <person name="Andreopoulos W."/>
            <person name="Pangilinan J."/>
            <person name="LaButti K."/>
            <person name="Riley R."/>
            <person name="Lipzen A."/>
            <person name="Clum A."/>
            <person name="Drula E."/>
            <person name="Henrissat B."/>
            <person name="Kohler A."/>
            <person name="Grigoriev I.V."/>
            <person name="Martin F.M."/>
            <person name="Hacquard S."/>
        </authorList>
    </citation>
    <scope>NUCLEOTIDE SEQUENCE [LARGE SCALE GENOMIC DNA]</scope>
    <source>
        <strain evidence="2 3">MPI-CAGE-CH-0241</strain>
    </source>
</reference>
<comment type="caution">
    <text evidence="2">The sequence shown here is derived from an EMBL/GenBank/DDBJ whole genome shotgun (WGS) entry which is preliminary data.</text>
</comment>
<feature type="compositionally biased region" description="Polar residues" evidence="1">
    <location>
        <begin position="431"/>
        <end position="459"/>
    </location>
</feature>
<evidence type="ECO:0000313" key="3">
    <source>
        <dbReference type="Proteomes" id="UP000777438"/>
    </source>
</evidence>